<dbReference type="Proteomes" id="UP000693946">
    <property type="component" value="Linkage Group LG2"/>
</dbReference>
<gene>
    <name evidence="1" type="ORF">JOB18_012710</name>
</gene>
<reference evidence="1 2" key="1">
    <citation type="journal article" date="2021" name="Sci. Rep.">
        <title>Chromosome anchoring in Senegalese sole (Solea senegalensis) reveals sex-associated markers and genome rearrangements in flatfish.</title>
        <authorList>
            <person name="Guerrero-Cozar I."/>
            <person name="Gomez-Garrido J."/>
            <person name="Berbel C."/>
            <person name="Martinez-Blanch J.F."/>
            <person name="Alioto T."/>
            <person name="Claros M.G."/>
            <person name="Gagnaire P.A."/>
            <person name="Manchado M."/>
        </authorList>
    </citation>
    <scope>NUCLEOTIDE SEQUENCE [LARGE SCALE GENOMIC DNA]</scope>
    <source>
        <strain evidence="1">Sse05_10M</strain>
    </source>
</reference>
<protein>
    <submittedName>
        <fullName evidence="1">Uncharacterized protein</fullName>
    </submittedName>
</protein>
<dbReference type="AlphaFoldDB" id="A0AAV6RDP5"/>
<organism evidence="1 2">
    <name type="scientific">Solea senegalensis</name>
    <name type="common">Senegalese sole</name>
    <dbReference type="NCBI Taxonomy" id="28829"/>
    <lineage>
        <taxon>Eukaryota</taxon>
        <taxon>Metazoa</taxon>
        <taxon>Chordata</taxon>
        <taxon>Craniata</taxon>
        <taxon>Vertebrata</taxon>
        <taxon>Euteleostomi</taxon>
        <taxon>Actinopterygii</taxon>
        <taxon>Neopterygii</taxon>
        <taxon>Teleostei</taxon>
        <taxon>Neoteleostei</taxon>
        <taxon>Acanthomorphata</taxon>
        <taxon>Carangaria</taxon>
        <taxon>Pleuronectiformes</taxon>
        <taxon>Pleuronectoidei</taxon>
        <taxon>Soleidae</taxon>
        <taxon>Solea</taxon>
    </lineage>
</organism>
<evidence type="ECO:0000313" key="1">
    <source>
        <dbReference type="EMBL" id="KAG7502052.1"/>
    </source>
</evidence>
<name>A0AAV6RDP5_SOLSE</name>
<proteinExistence type="predicted"/>
<dbReference type="EMBL" id="JAGKHQ010000012">
    <property type="protein sequence ID" value="KAG7502052.1"/>
    <property type="molecule type" value="Genomic_DNA"/>
</dbReference>
<comment type="caution">
    <text evidence="1">The sequence shown here is derived from an EMBL/GenBank/DDBJ whole genome shotgun (WGS) entry which is preliminary data.</text>
</comment>
<sequence>MRRKDVIYLQEEDEEVLEKFQHYAHMTFFLTFSADLDGAVGSSSDSLVTATRGTSHTKMTFLLIPPEWKDPPDPALTSPTHALQRCDRGKRGHIPQLFMCETSAENNGIKLFSASSSKNRAGRVLLYCFDTFPLVTHFIFNESGKPELEHSEPGVEHVVVTVVDLQAVAFVCFLFSRTFTELNKNFKKLPTHYSPMLVIFVVRVMRKTLDLDTLIQSQ</sequence>
<keyword evidence="2" id="KW-1185">Reference proteome</keyword>
<evidence type="ECO:0000313" key="2">
    <source>
        <dbReference type="Proteomes" id="UP000693946"/>
    </source>
</evidence>
<accession>A0AAV6RDP5</accession>